<keyword evidence="4 6" id="KW-1133">Transmembrane helix</keyword>
<feature type="transmembrane region" description="Helical" evidence="6">
    <location>
        <begin position="683"/>
        <end position="707"/>
    </location>
</feature>
<evidence type="ECO:0000259" key="7">
    <source>
        <dbReference type="Pfam" id="PF02687"/>
    </source>
</evidence>
<feature type="domain" description="ABC3 transporter permease C-terminal" evidence="7">
    <location>
        <begin position="299"/>
        <end position="414"/>
    </location>
</feature>
<feature type="transmembrane region" description="Helical" evidence="6">
    <location>
        <begin position="387"/>
        <end position="411"/>
    </location>
</feature>
<evidence type="ECO:0000313" key="10">
    <source>
        <dbReference type="Proteomes" id="UP000198598"/>
    </source>
</evidence>
<evidence type="ECO:0000256" key="4">
    <source>
        <dbReference type="ARBA" id="ARBA00022989"/>
    </source>
</evidence>
<dbReference type="Pfam" id="PF02687">
    <property type="entry name" value="FtsX"/>
    <property type="match status" value="2"/>
</dbReference>
<dbReference type="InterPro" id="IPR050250">
    <property type="entry name" value="Macrolide_Exporter_MacB"/>
</dbReference>
<keyword evidence="3 6" id="KW-0812">Transmembrane</keyword>
<proteinExistence type="predicted"/>
<feature type="transmembrane region" description="Helical" evidence="6">
    <location>
        <begin position="719"/>
        <end position="747"/>
    </location>
</feature>
<feature type="transmembrane region" description="Helical" evidence="6">
    <location>
        <begin position="344"/>
        <end position="367"/>
    </location>
</feature>
<dbReference type="PANTHER" id="PTHR30572:SF18">
    <property type="entry name" value="ABC-TYPE MACROLIDE FAMILY EXPORT SYSTEM PERMEASE COMPONENT 2"/>
    <property type="match status" value="1"/>
</dbReference>
<protein>
    <submittedName>
        <fullName evidence="9">Putative ABC transport system permease protein</fullName>
    </submittedName>
</protein>
<evidence type="ECO:0000256" key="3">
    <source>
        <dbReference type="ARBA" id="ARBA00022692"/>
    </source>
</evidence>
<evidence type="ECO:0000259" key="8">
    <source>
        <dbReference type="Pfam" id="PF12704"/>
    </source>
</evidence>
<keyword evidence="2" id="KW-1003">Cell membrane</keyword>
<dbReference type="PANTHER" id="PTHR30572">
    <property type="entry name" value="MEMBRANE COMPONENT OF TRANSPORTER-RELATED"/>
    <property type="match status" value="1"/>
</dbReference>
<feature type="transmembrane region" description="Helical" evidence="6">
    <location>
        <begin position="21"/>
        <end position="42"/>
    </location>
</feature>
<dbReference type="RefSeq" id="WP_093829030.1">
    <property type="nucleotide sequence ID" value="NZ_FOLQ01000007.1"/>
</dbReference>
<dbReference type="OrthoDB" id="5933722at2"/>
<dbReference type="InterPro" id="IPR003838">
    <property type="entry name" value="ABC3_permease_C"/>
</dbReference>
<accession>A0A1I1VKP5</accession>
<dbReference type="AlphaFoldDB" id="A0A1I1VKP5"/>
<dbReference type="GO" id="GO:0005886">
    <property type="term" value="C:plasma membrane"/>
    <property type="evidence" value="ECO:0007669"/>
    <property type="project" value="UniProtKB-SubCell"/>
</dbReference>
<dbReference type="Pfam" id="PF12704">
    <property type="entry name" value="MacB_PCD"/>
    <property type="match status" value="2"/>
</dbReference>
<comment type="subcellular location">
    <subcellularLocation>
        <location evidence="1">Cell membrane</location>
        <topology evidence="1">Multi-pass membrane protein</topology>
    </subcellularLocation>
</comment>
<organism evidence="9 10">
    <name type="scientific">Spirosoma endophyticum</name>
    <dbReference type="NCBI Taxonomy" id="662367"/>
    <lineage>
        <taxon>Bacteria</taxon>
        <taxon>Pseudomonadati</taxon>
        <taxon>Bacteroidota</taxon>
        <taxon>Cytophagia</taxon>
        <taxon>Cytophagales</taxon>
        <taxon>Cytophagaceae</taxon>
        <taxon>Spirosoma</taxon>
    </lineage>
</organism>
<dbReference type="STRING" id="662367.SAMN05216167_107141"/>
<feature type="transmembrane region" description="Helical" evidence="6">
    <location>
        <begin position="431"/>
        <end position="456"/>
    </location>
</feature>
<evidence type="ECO:0000256" key="6">
    <source>
        <dbReference type="SAM" id="Phobius"/>
    </source>
</evidence>
<keyword evidence="5 6" id="KW-0472">Membrane</keyword>
<dbReference type="GO" id="GO:0022857">
    <property type="term" value="F:transmembrane transporter activity"/>
    <property type="evidence" value="ECO:0007669"/>
    <property type="project" value="TreeGrafter"/>
</dbReference>
<evidence type="ECO:0000256" key="5">
    <source>
        <dbReference type="ARBA" id="ARBA00023136"/>
    </source>
</evidence>
<feature type="domain" description="MacB-like periplasmic core" evidence="8">
    <location>
        <begin position="522"/>
        <end position="610"/>
    </location>
</feature>
<keyword evidence="10" id="KW-1185">Reference proteome</keyword>
<dbReference type="EMBL" id="FOLQ01000007">
    <property type="protein sequence ID" value="SFD81090.1"/>
    <property type="molecule type" value="Genomic_DNA"/>
</dbReference>
<reference evidence="9 10" key="1">
    <citation type="submission" date="2016-10" db="EMBL/GenBank/DDBJ databases">
        <authorList>
            <person name="de Groot N.N."/>
        </authorList>
    </citation>
    <scope>NUCLEOTIDE SEQUENCE [LARGE SCALE GENOMIC DNA]</scope>
    <source>
        <strain evidence="9 10">DSM 26130</strain>
    </source>
</reference>
<feature type="transmembrane region" description="Helical" evidence="6">
    <location>
        <begin position="767"/>
        <end position="787"/>
    </location>
</feature>
<feature type="domain" description="ABC3 transporter permease C-terminal" evidence="7">
    <location>
        <begin position="686"/>
        <end position="799"/>
    </location>
</feature>
<sequence>MLQNYIKIAWRNLKRNRAFSAINITGLALGLATCMLISLFVLDELSYDRFNEKADQIVRVVFRGSIQGGKMNEAHVMPPVAQTLKADYPEVLESTRLRQGGAPLITVGDKTFKDNAIAYVDSNFFQVFTLPLLQGDVKTALIRPNTAVITQEMARKYFGNNNPVGKTVAIKDWNTTYQITGVMDKVPTNSHFHFDLFVSMASFPAAKANSWMTSEFHTYLVLPKDYDYHQLEAKLPTVVNKYMAPQLEKAFGMSIGQFRKKGNDIGLFLELLTDIHLHSDMTQNLEAGSDIRYVYIFGAIALFMLLIACINFMNLSTAGASKRAKEVGIRKVMGSVKSALASQFLIESLLLTAIALMLAVGLVYLTLPLFNDLSGKDLTLNITATIWTLPSLLLLGLLVGVLAGSYPAFFLSSFKPIAVLKGRFTSSKNSIGLRSGLVVFQFFISISLMVGATVVYRQLSYIQNKKLGYNKDQVLVLPETWLLGKKEDVFRNQIMQDPRVVNVSTSGYLPAGPSNNNNFTLYPETNSTQLIKTLRYDVDYNYIPTLGMQMAYGRNFSRDYGTDSSGVILNETAAKIVGWGDKAVGHTITNANNEGQKTTYRVIGVVKDFHFKSLHERIAPLVMVLGHTGGTVIVKVKTKDISGLLASLKTNWNQLMADAPFTYSFLDERFNETYLAEQKIGRILGIFAGLTIFVACLGLFGLATFTAEQRTKEIGVRKVLGASVGSIVALLSKDFLKLIAIAIVLAVPVAWYTMSRWLQDFAYKIDISWWMFALAGVLSVSIALLTVSFQSVKAALMNPVKSLRSE</sequence>
<evidence type="ECO:0000313" key="9">
    <source>
        <dbReference type="EMBL" id="SFD81090.1"/>
    </source>
</evidence>
<feature type="transmembrane region" description="Helical" evidence="6">
    <location>
        <begin position="293"/>
        <end position="315"/>
    </location>
</feature>
<feature type="domain" description="MacB-like periplasmic core" evidence="8">
    <location>
        <begin position="20"/>
        <end position="235"/>
    </location>
</feature>
<name>A0A1I1VKP5_9BACT</name>
<gene>
    <name evidence="9" type="ORF">SAMN05216167_107141</name>
</gene>
<dbReference type="Proteomes" id="UP000198598">
    <property type="component" value="Unassembled WGS sequence"/>
</dbReference>
<dbReference type="InterPro" id="IPR025857">
    <property type="entry name" value="MacB_PCD"/>
</dbReference>
<evidence type="ECO:0000256" key="1">
    <source>
        <dbReference type="ARBA" id="ARBA00004651"/>
    </source>
</evidence>
<evidence type="ECO:0000256" key="2">
    <source>
        <dbReference type="ARBA" id="ARBA00022475"/>
    </source>
</evidence>